<evidence type="ECO:0000256" key="1">
    <source>
        <dbReference type="ARBA" id="ARBA00023157"/>
    </source>
</evidence>
<evidence type="ECO:0000313" key="3">
    <source>
        <dbReference type="Proteomes" id="UP001158576"/>
    </source>
</evidence>
<keyword evidence="3" id="KW-1185">Reference proteome</keyword>
<name>A0ABN7SEX1_OIKDI</name>
<sequence length="495" mass="58271">MAHIIDGEEFSGEHLLTKFTEKERKVMKPKHCMRRCFRYAGCVAFNYHYFDDFDICELFSAVGPTIENTANVTRGFFSSDCDVIDDFYDYRMSREVSIIFKKVSEFVDDEVRKNLLTDVLTVNNLRPDMNNKWNLTALGRNGDTGLSEAERFKFQVTEFPLGEHTMCHFKFEVDRVVRVNSERDNSEYIKEFFGSDDVFVANLFKIKWPENIELYDIEASPSDIRIVSSQEYYGMKGRKADRVDGKCTALAGELKCTCGPGLYWEDGACKDVDECQDEDVGNYICGKNQERECWNQRGSFNCISYPEHDEFKSAAAQRIAILIARQEKLPKRFDYSTWVMNIILFMDEIDNVSIDGNCTNPFNYDHFDSAYDIARAGDTNIWFQQLYEKVFWVFKDCDKYGRMKEYFRKVRRLYRQGVRSGKNPDMFTDLNEEHMLAKFSSADYEEENYEDYFQERSRKLESKLISAPRKEDHHQAARNEFESIDWSWTDDYNWS</sequence>
<dbReference type="InterPro" id="IPR018097">
    <property type="entry name" value="EGF_Ca-bd_CS"/>
</dbReference>
<reference evidence="2 3" key="1">
    <citation type="submission" date="2021-04" db="EMBL/GenBank/DDBJ databases">
        <authorList>
            <person name="Bliznina A."/>
        </authorList>
    </citation>
    <scope>NUCLEOTIDE SEQUENCE [LARGE SCALE GENOMIC DNA]</scope>
</reference>
<proteinExistence type="predicted"/>
<protein>
    <submittedName>
        <fullName evidence="2">Oidioi.mRNA.OKI2018_I69.XSR.g13780.t1.cds</fullName>
    </submittedName>
</protein>
<dbReference type="Gene3D" id="2.10.25.10">
    <property type="entry name" value="Laminin"/>
    <property type="match status" value="1"/>
</dbReference>
<dbReference type="EMBL" id="OU015569">
    <property type="protein sequence ID" value="CAG5094688.1"/>
    <property type="molecule type" value="Genomic_DNA"/>
</dbReference>
<organism evidence="2 3">
    <name type="scientific">Oikopleura dioica</name>
    <name type="common">Tunicate</name>
    <dbReference type="NCBI Taxonomy" id="34765"/>
    <lineage>
        <taxon>Eukaryota</taxon>
        <taxon>Metazoa</taxon>
        <taxon>Chordata</taxon>
        <taxon>Tunicata</taxon>
        <taxon>Appendicularia</taxon>
        <taxon>Copelata</taxon>
        <taxon>Oikopleuridae</taxon>
        <taxon>Oikopleura</taxon>
    </lineage>
</organism>
<gene>
    <name evidence="2" type="ORF">OKIOD_LOCUS5338</name>
</gene>
<dbReference type="PROSITE" id="PS01187">
    <property type="entry name" value="EGF_CA"/>
    <property type="match status" value="1"/>
</dbReference>
<evidence type="ECO:0000313" key="2">
    <source>
        <dbReference type="EMBL" id="CAG5094688.1"/>
    </source>
</evidence>
<dbReference type="Proteomes" id="UP001158576">
    <property type="component" value="Chromosome XSR"/>
</dbReference>
<keyword evidence="1" id="KW-1015">Disulfide bond</keyword>
<accession>A0ABN7SEX1</accession>